<feature type="transmembrane region" description="Helical" evidence="6">
    <location>
        <begin position="55"/>
        <end position="79"/>
    </location>
</feature>
<dbReference type="STRING" id="1802389.A3C17_02430"/>
<dbReference type="PANTHER" id="PTHR38601">
    <property type="entry name" value="HYDROGENASE-4 COMPONENT E"/>
    <property type="match status" value="1"/>
</dbReference>
<keyword evidence="2" id="KW-1003">Cell membrane</keyword>
<dbReference type="GO" id="GO:0005886">
    <property type="term" value="C:plasma membrane"/>
    <property type="evidence" value="ECO:0007669"/>
    <property type="project" value="UniProtKB-SubCell"/>
</dbReference>
<evidence type="ECO:0000256" key="1">
    <source>
        <dbReference type="ARBA" id="ARBA00004651"/>
    </source>
</evidence>
<keyword evidence="4 6" id="KW-1133">Transmembrane helix</keyword>
<comment type="subcellular location">
    <subcellularLocation>
        <location evidence="1">Cell membrane</location>
        <topology evidence="1">Multi-pass membrane protein</topology>
    </subcellularLocation>
</comment>
<feature type="transmembrane region" description="Helical" evidence="6">
    <location>
        <begin position="148"/>
        <end position="170"/>
    </location>
</feature>
<evidence type="ECO:0000256" key="3">
    <source>
        <dbReference type="ARBA" id="ARBA00022692"/>
    </source>
</evidence>
<dbReference type="InterPro" id="IPR038730">
    <property type="entry name" value="HyfE-like"/>
</dbReference>
<proteinExistence type="predicted"/>
<evidence type="ECO:0000256" key="6">
    <source>
        <dbReference type="SAM" id="Phobius"/>
    </source>
</evidence>
<comment type="caution">
    <text evidence="7">The sequence shown here is derived from an EMBL/GenBank/DDBJ whole genome shotgun (WGS) entry which is preliminary data.</text>
</comment>
<evidence type="ECO:0000256" key="5">
    <source>
        <dbReference type="ARBA" id="ARBA00023136"/>
    </source>
</evidence>
<evidence type="ECO:0000256" key="2">
    <source>
        <dbReference type="ARBA" id="ARBA00022475"/>
    </source>
</evidence>
<name>A0A1F7U029_9BACT</name>
<gene>
    <name evidence="7" type="ORF">A3C17_02430</name>
</gene>
<feature type="transmembrane region" description="Helical" evidence="6">
    <location>
        <begin position="176"/>
        <end position="199"/>
    </location>
</feature>
<evidence type="ECO:0000256" key="4">
    <source>
        <dbReference type="ARBA" id="ARBA00022989"/>
    </source>
</evidence>
<dbReference type="AlphaFoldDB" id="A0A1F7U029"/>
<dbReference type="EMBL" id="MGDX01000009">
    <property type="protein sequence ID" value="OGL71639.1"/>
    <property type="molecule type" value="Genomic_DNA"/>
</dbReference>
<keyword evidence="5 6" id="KW-0472">Membrane</keyword>
<feature type="transmembrane region" description="Helical" evidence="6">
    <location>
        <begin position="122"/>
        <end position="141"/>
    </location>
</feature>
<dbReference type="Proteomes" id="UP000177097">
    <property type="component" value="Unassembled WGS sequence"/>
</dbReference>
<sequence>MNHALIQFFVAVVFGTMIFSHLTKKNFGASMAYGVQSLAVAALLFGSFLETQNKLILIVVICALIVKVVMAPLFFSRLIRKHALMFSASTYLNTPLTLIAIAILTFIAHSQKFAAVTGIVPANQALLSLALAAMFLSLFLIVNRKGALSHIIGILSLENSIVVFTIFAGLEQSPALQLGILFNIFIWLMIAQVFISMLYKHFGSLNITSMQSLKG</sequence>
<evidence type="ECO:0000313" key="7">
    <source>
        <dbReference type="EMBL" id="OGL71639.1"/>
    </source>
</evidence>
<evidence type="ECO:0008006" key="9">
    <source>
        <dbReference type="Google" id="ProtNLM"/>
    </source>
</evidence>
<feature type="transmembrane region" description="Helical" evidence="6">
    <location>
        <begin position="30"/>
        <end position="49"/>
    </location>
</feature>
<protein>
    <recommendedName>
        <fullName evidence="9">Hydrogenase</fullName>
    </recommendedName>
</protein>
<reference evidence="7 8" key="1">
    <citation type="journal article" date="2016" name="Nat. Commun.">
        <title>Thousands of microbial genomes shed light on interconnected biogeochemical processes in an aquifer system.</title>
        <authorList>
            <person name="Anantharaman K."/>
            <person name="Brown C.T."/>
            <person name="Hug L.A."/>
            <person name="Sharon I."/>
            <person name="Castelle C.J."/>
            <person name="Probst A.J."/>
            <person name="Thomas B.C."/>
            <person name="Singh A."/>
            <person name="Wilkins M.J."/>
            <person name="Karaoz U."/>
            <person name="Brodie E.L."/>
            <person name="Williams K.H."/>
            <person name="Hubbard S.S."/>
            <person name="Banfield J.F."/>
        </authorList>
    </citation>
    <scope>NUCLEOTIDE SEQUENCE [LARGE SCALE GENOMIC DNA]</scope>
</reference>
<evidence type="ECO:0000313" key="8">
    <source>
        <dbReference type="Proteomes" id="UP000177097"/>
    </source>
</evidence>
<feature type="transmembrane region" description="Helical" evidence="6">
    <location>
        <begin position="91"/>
        <end position="110"/>
    </location>
</feature>
<keyword evidence="3 6" id="KW-0812">Transmembrane</keyword>
<organism evidence="7 8">
    <name type="scientific">Candidatus Uhrbacteria bacterium RIFCSPHIGHO2_02_FULL_53_13</name>
    <dbReference type="NCBI Taxonomy" id="1802389"/>
    <lineage>
        <taxon>Bacteria</taxon>
        <taxon>Candidatus Uhriibacteriota</taxon>
    </lineage>
</organism>
<accession>A0A1F7U029</accession>
<dbReference type="PANTHER" id="PTHR38601:SF1">
    <property type="entry name" value="HYDROGENASE-4 COMPONENT E"/>
    <property type="match status" value="1"/>
</dbReference>
<feature type="transmembrane region" description="Helical" evidence="6">
    <location>
        <begin position="6"/>
        <end position="23"/>
    </location>
</feature>